<proteinExistence type="predicted"/>
<name>J8E671_BACCE</name>
<evidence type="ECO:0000313" key="2">
    <source>
        <dbReference type="Proteomes" id="UP000006977"/>
    </source>
</evidence>
<dbReference type="AlphaFoldDB" id="J8E671"/>
<protein>
    <submittedName>
        <fullName evidence="1">Uncharacterized protein</fullName>
    </submittedName>
</protein>
<dbReference type="Proteomes" id="UP000006977">
    <property type="component" value="Unassembled WGS sequence"/>
</dbReference>
<reference evidence="1 2" key="1">
    <citation type="submission" date="2012-04" db="EMBL/GenBank/DDBJ databases">
        <title>The Genome Sequence of Bacillus cereus HuA4-10.</title>
        <authorList>
            <consortium name="The Broad Institute Genome Sequencing Platform"/>
            <consortium name="The Broad Institute Genome Sequencing Center for Infectious Disease"/>
            <person name="Feldgarden M."/>
            <person name="Van der Auwera G.A."/>
            <person name="Mahillon J."/>
            <person name="Duprez V."/>
            <person name="Timmery S."/>
            <person name="Mattelet C."/>
            <person name="Dierick K."/>
            <person name="Sun M."/>
            <person name="Yu Z."/>
            <person name="Zhu L."/>
            <person name="Hu X."/>
            <person name="Shank E.B."/>
            <person name="Swiecicka I."/>
            <person name="Hansen B.M."/>
            <person name="Andrup L."/>
            <person name="Young S.K."/>
            <person name="Zeng Q."/>
            <person name="Gargeya S."/>
            <person name="Fitzgerald M."/>
            <person name="Haas B."/>
            <person name="Abouelleil A."/>
            <person name="Alvarado L."/>
            <person name="Arachchi H.M."/>
            <person name="Berlin A."/>
            <person name="Chapman S.B."/>
            <person name="Goldberg J."/>
            <person name="Griggs A."/>
            <person name="Gujja S."/>
            <person name="Hansen M."/>
            <person name="Howarth C."/>
            <person name="Imamovic A."/>
            <person name="Larimer J."/>
            <person name="McCowen C."/>
            <person name="Montmayeur A."/>
            <person name="Murphy C."/>
            <person name="Neiman D."/>
            <person name="Pearson M."/>
            <person name="Priest M."/>
            <person name="Roberts A."/>
            <person name="Saif S."/>
            <person name="Shea T."/>
            <person name="Sisk P."/>
            <person name="Sykes S."/>
            <person name="Wortman J."/>
            <person name="Nusbaum C."/>
            <person name="Birren B."/>
        </authorList>
    </citation>
    <scope>NUCLEOTIDE SEQUENCE [LARGE SCALE GENOMIC DNA]</scope>
    <source>
        <strain evidence="1 2">HuA4-10</strain>
    </source>
</reference>
<dbReference type="EMBL" id="AHEA01000014">
    <property type="protein sequence ID" value="EJQ84129.1"/>
    <property type="molecule type" value="Genomic_DNA"/>
</dbReference>
<dbReference type="HOGENOM" id="CLU_1438407_0_0_9"/>
<comment type="caution">
    <text evidence="1">The sequence shown here is derived from an EMBL/GenBank/DDBJ whole genome shotgun (WGS) entry which is preliminary data.</text>
</comment>
<evidence type="ECO:0000313" key="1">
    <source>
        <dbReference type="EMBL" id="EJQ84129.1"/>
    </source>
</evidence>
<organism evidence="1 2">
    <name type="scientific">Bacillus cereus HuA4-10</name>
    <dbReference type="NCBI Taxonomy" id="1053206"/>
    <lineage>
        <taxon>Bacteria</taxon>
        <taxon>Bacillati</taxon>
        <taxon>Bacillota</taxon>
        <taxon>Bacilli</taxon>
        <taxon>Bacillales</taxon>
        <taxon>Bacillaceae</taxon>
        <taxon>Bacillus</taxon>
        <taxon>Bacillus cereus group</taxon>
    </lineage>
</organism>
<accession>J8E671</accession>
<sequence length="188" mass="21462">MLFKNRNILITFMTIVVLLVLSTFAYQFSTKKVVLNNDKIKSEITKEPLYAHIDKLEYRKSEDKLDITLSTNFLDFTFANVTIYDSSNQKITRTSATIMNGRFNAPADTYKTSIEKGEYYAVLSVDVDKESSMLSNKKVIEQYGNADDISIQQKGNDKFTIQTEGNDKFSIYINTKNKMPIDGVSLDK</sequence>
<gene>
    <name evidence="1" type="ORF">IGC_01071</name>
</gene>
<dbReference type="PATRIC" id="fig|1053206.3.peg.1085"/>